<proteinExistence type="predicted"/>
<dbReference type="Proteomes" id="UP001501480">
    <property type="component" value="Unassembled WGS sequence"/>
</dbReference>
<dbReference type="PROSITE" id="PS51257">
    <property type="entry name" value="PROKAR_LIPOPROTEIN"/>
    <property type="match status" value="1"/>
</dbReference>
<keyword evidence="2" id="KW-1185">Reference proteome</keyword>
<dbReference type="RefSeq" id="WP_344328576.1">
    <property type="nucleotide sequence ID" value="NZ_BAAAPY010000008.1"/>
</dbReference>
<evidence type="ECO:0008006" key="3">
    <source>
        <dbReference type="Google" id="ProtNLM"/>
    </source>
</evidence>
<accession>A0ABN2W279</accession>
<evidence type="ECO:0000313" key="1">
    <source>
        <dbReference type="EMBL" id="GAA2081639.1"/>
    </source>
</evidence>
<organism evidence="1 2">
    <name type="scientific">Aeromicrobium halocynthiae</name>
    <dbReference type="NCBI Taxonomy" id="560557"/>
    <lineage>
        <taxon>Bacteria</taxon>
        <taxon>Bacillati</taxon>
        <taxon>Actinomycetota</taxon>
        <taxon>Actinomycetes</taxon>
        <taxon>Propionibacteriales</taxon>
        <taxon>Nocardioidaceae</taxon>
        <taxon>Aeromicrobium</taxon>
    </lineage>
</organism>
<protein>
    <recommendedName>
        <fullName evidence="3">Sensor domain-containing protein</fullName>
    </recommendedName>
</protein>
<comment type="caution">
    <text evidence="1">The sequence shown here is derived from an EMBL/GenBank/DDBJ whole genome shotgun (WGS) entry which is preliminary data.</text>
</comment>
<reference evidence="1 2" key="1">
    <citation type="journal article" date="2019" name="Int. J. Syst. Evol. Microbiol.">
        <title>The Global Catalogue of Microorganisms (GCM) 10K type strain sequencing project: providing services to taxonomists for standard genome sequencing and annotation.</title>
        <authorList>
            <consortium name="The Broad Institute Genomics Platform"/>
            <consortium name="The Broad Institute Genome Sequencing Center for Infectious Disease"/>
            <person name="Wu L."/>
            <person name="Ma J."/>
        </authorList>
    </citation>
    <scope>NUCLEOTIDE SEQUENCE [LARGE SCALE GENOMIC DNA]</scope>
    <source>
        <strain evidence="1 2">JCM 15749</strain>
    </source>
</reference>
<gene>
    <name evidence="1" type="ORF">GCM10009821_22890</name>
</gene>
<evidence type="ECO:0000313" key="2">
    <source>
        <dbReference type="Proteomes" id="UP001501480"/>
    </source>
</evidence>
<name>A0ABN2W279_9ACTN</name>
<sequence>MRVRRLAPLLTVFALVGCGGNGDVDIEDVEVTGVPQSWLEETAEQWPSSDGFDAAMPVLDADGSCLTFEEGTTIAGVEPTTTGAGFGRLGFSSSDDDYLYVCSIWDRDHYAGDVQLIQVADLATAEAVAADLADDTDLPVQENDVTVVEVAGLQISVLSRWYPTNPQGMRRAVLVDEDRTAVVSLEVNSLDEEDFEAYTDRDVAEDLVAVLARG</sequence>
<dbReference type="EMBL" id="BAAAPY010000008">
    <property type="protein sequence ID" value="GAA2081639.1"/>
    <property type="molecule type" value="Genomic_DNA"/>
</dbReference>